<reference evidence="4" key="1">
    <citation type="submission" date="2016-10" db="EMBL/GenBank/DDBJ databases">
        <authorList>
            <person name="Varghese N."/>
            <person name="Submissions S."/>
        </authorList>
    </citation>
    <scope>NUCLEOTIDE SEQUENCE [LARGE SCALE GENOMIC DNA]</scope>
    <source>
        <strain evidence="4">DSM 24499</strain>
    </source>
</reference>
<sequence>MNFKEYRLIGLASFFLLIGMNFQCKSQEDFEKRNFKTLKVDLDFNGRRIKEINDPLYESWVIEEQRKVNKSFGEVNIEFEGDLSSSWYKSGIQAPNYAQLVSDGLVAEGKLTMTISGLENGVHSLLTFHNTFDSPEANSFAPVDIYVNDKKVRSVEPSNRVDATVNAAMAYIKFNVENENEVQIRFEANSNTGIKNDVTVLNGFELDGENMMSQARSPFPENTDEHVVINDNLVLNWESPRGIKSHNLFFGTKKDKVLSATENSLEFKGNFDDNSYEISDLYSMQTYYWRVDEIDENGDLTKGEVWSFKPAQLAFPGAQGYGRFAIGGRGGKVVEVTNLNDDGKGSLRYAVEKVNGPRTIVFHVSGNIELKSRLVVSDRYVTIAGQTAPGKGITISRAPIGLTGDDGILRFLRVRIGAGRTYDGMGLTGANHSIIDHSSISWTIDESFSSRGAHNITLQRTLIAEALNVADHGKYEKGKMHGYAATIGGDIGSFHHNLLAHNYGRNWSLGGGLTGNGYYAGRLDIRNNVVYNWGHRTTDGGAHEVNFVNNYYKPGPSTDLFFALTMDHEGVGLGSQKAYFNGNLMPGTFGLEDQEKGRRSKISNNEIVDYKTFVDEPFFPSYVETHSATMAYKSVLSDVGSNLPLDDHDQRIIQETIDSTYKYKGSISGLAGMIDTEEDAGGWENYPEESRPSDWDTDHDGLPNWWETAKSFNVNSEPGDFSDANADKNLDGFTELENYMNWLAAPHYFLSPDEQVELSAEELFRGFTNAPKYSVKGNSAKLKNDRIIITSEEKGFHEVEVKVVDADGDSMTRKINVFIK</sequence>
<dbReference type="RefSeq" id="WP_092542771.1">
    <property type="nucleotide sequence ID" value="NZ_FOKV01000004.1"/>
</dbReference>
<evidence type="ECO:0000256" key="2">
    <source>
        <dbReference type="ARBA" id="ARBA00023180"/>
    </source>
</evidence>
<keyword evidence="4" id="KW-1185">Reference proteome</keyword>
<evidence type="ECO:0000313" key="4">
    <source>
        <dbReference type="Proteomes" id="UP000199438"/>
    </source>
</evidence>
<dbReference type="InterPro" id="IPR052063">
    <property type="entry name" value="Polysaccharide_Lyase_1"/>
</dbReference>
<protein>
    <recommendedName>
        <fullName evidence="5">Pectate lyase</fullName>
    </recommendedName>
</protein>
<evidence type="ECO:0000313" key="3">
    <source>
        <dbReference type="EMBL" id="SFC45379.1"/>
    </source>
</evidence>
<accession>A0A1I1J9V1</accession>
<dbReference type="Proteomes" id="UP000199438">
    <property type="component" value="Unassembled WGS sequence"/>
</dbReference>
<name>A0A1I1J9V1_9FLAO</name>
<dbReference type="OrthoDB" id="8737820at2"/>
<evidence type="ECO:0008006" key="5">
    <source>
        <dbReference type="Google" id="ProtNLM"/>
    </source>
</evidence>
<evidence type="ECO:0000256" key="1">
    <source>
        <dbReference type="ARBA" id="ARBA00022723"/>
    </source>
</evidence>
<dbReference type="PANTHER" id="PTHR42970:SF1">
    <property type="entry name" value="PECTATE LYASE C-RELATED"/>
    <property type="match status" value="1"/>
</dbReference>
<keyword evidence="1" id="KW-0479">Metal-binding</keyword>
<dbReference type="SUPFAM" id="SSF51126">
    <property type="entry name" value="Pectin lyase-like"/>
    <property type="match status" value="1"/>
</dbReference>
<organism evidence="3 4">
    <name type="scientific">Zunongwangia mangrovi</name>
    <dbReference type="NCBI Taxonomy" id="1334022"/>
    <lineage>
        <taxon>Bacteria</taxon>
        <taxon>Pseudomonadati</taxon>
        <taxon>Bacteroidota</taxon>
        <taxon>Flavobacteriia</taxon>
        <taxon>Flavobacteriales</taxon>
        <taxon>Flavobacteriaceae</taxon>
        <taxon>Zunongwangia</taxon>
    </lineage>
</organism>
<dbReference type="InterPro" id="IPR012334">
    <property type="entry name" value="Pectin_lyas_fold"/>
</dbReference>
<dbReference type="InterPro" id="IPR011050">
    <property type="entry name" value="Pectin_lyase_fold/virulence"/>
</dbReference>
<dbReference type="AlphaFoldDB" id="A0A1I1J9V1"/>
<dbReference type="Gene3D" id="2.160.20.10">
    <property type="entry name" value="Single-stranded right-handed beta-helix, Pectin lyase-like"/>
    <property type="match status" value="1"/>
</dbReference>
<gene>
    <name evidence="3" type="ORF">SAMN04487907_104230</name>
</gene>
<dbReference type="PANTHER" id="PTHR42970">
    <property type="entry name" value="PECTATE LYASE C-RELATED"/>
    <property type="match status" value="1"/>
</dbReference>
<keyword evidence="2" id="KW-0325">Glycoprotein</keyword>
<dbReference type="EMBL" id="FOKV01000004">
    <property type="protein sequence ID" value="SFC45379.1"/>
    <property type="molecule type" value="Genomic_DNA"/>
</dbReference>
<dbReference type="STRING" id="1334022.SAMN04487907_104230"/>
<proteinExistence type="predicted"/>
<dbReference type="GO" id="GO:0046872">
    <property type="term" value="F:metal ion binding"/>
    <property type="evidence" value="ECO:0007669"/>
    <property type="project" value="UniProtKB-KW"/>
</dbReference>